<evidence type="ECO:0000313" key="5">
    <source>
        <dbReference type="EMBL" id="CAB4601679.1"/>
    </source>
</evidence>
<dbReference type="Pfam" id="PF07804">
    <property type="entry name" value="HipA_C"/>
    <property type="match status" value="1"/>
</dbReference>
<dbReference type="PANTHER" id="PTHR37419:SF1">
    <property type="entry name" value="SERINE_THREONINE-PROTEIN KINASE TOXIN HIPA"/>
    <property type="match status" value="1"/>
</dbReference>
<reference evidence="5" key="1">
    <citation type="submission" date="2020-05" db="EMBL/GenBank/DDBJ databases">
        <authorList>
            <person name="Chiriac C."/>
            <person name="Salcher M."/>
            <person name="Ghai R."/>
            <person name="Kavagutti S V."/>
        </authorList>
    </citation>
    <scope>NUCLEOTIDE SEQUENCE</scope>
</reference>
<sequence>MARRHPELAVVLGDDHVATLRSTRDGLQLAYLPETVSRLGVGGVCLSMALPVTGRRITGASVEWWAEGLLPEGEARTVLEDRFGVRRGDTFGLLAEVGRDCAGAVTFVRDGDDGRKPSLDPLSDDDLERRIADLPQHPLGASDDTPVSLAGLQHKLLLVRTEQGWARPLHGRPSTHILKPDPFERPGLISAEALVMTAARLAGIDVAAVELVHIGDRDVLVVERFDRRTEGDRVVRVHQEDGCQALGIDPGRDHKYERPRHRDSPSYGRLARLLLDHAIDPRAEQSKLARAMVLHIASGNTDAHARNHGFLLERGTAGFAPVYDAAPTIEFSTTWRCALTVCGQDRLESVTGRHLALEARSWTPLRDDGPEVVAETLGRLADAFGAAAALIPQVDDALVARMCERTARLAGSLG</sequence>
<gene>
    <name evidence="5" type="ORF">UFOPK1493_04363</name>
</gene>
<accession>A0A6J6GPA3</accession>
<dbReference type="NCBIfam" id="TIGR03071">
    <property type="entry name" value="couple_hipA"/>
    <property type="match status" value="1"/>
</dbReference>
<evidence type="ECO:0000259" key="3">
    <source>
        <dbReference type="Pfam" id="PF07804"/>
    </source>
</evidence>
<dbReference type="InterPro" id="IPR012893">
    <property type="entry name" value="HipA-like_C"/>
</dbReference>
<dbReference type="EMBL" id="CAEZSR010000334">
    <property type="protein sequence ID" value="CAB4601679.1"/>
    <property type="molecule type" value="Genomic_DNA"/>
</dbReference>
<dbReference type="Pfam" id="PF13657">
    <property type="entry name" value="Couple_hipA"/>
    <property type="match status" value="1"/>
</dbReference>
<dbReference type="PANTHER" id="PTHR37419">
    <property type="entry name" value="SERINE/THREONINE-PROTEIN KINASE TOXIN HIPA"/>
    <property type="match status" value="1"/>
</dbReference>
<evidence type="ECO:0000256" key="2">
    <source>
        <dbReference type="ARBA" id="ARBA00022777"/>
    </source>
</evidence>
<feature type="domain" description="HipA N-terminal subdomain 1" evidence="4">
    <location>
        <begin position="8"/>
        <end position="107"/>
    </location>
</feature>
<dbReference type="InterPro" id="IPR052028">
    <property type="entry name" value="HipA_Ser/Thr_kinase"/>
</dbReference>
<feature type="domain" description="HipA-like C-terminal" evidence="3">
    <location>
        <begin position="147"/>
        <end position="354"/>
    </location>
</feature>
<evidence type="ECO:0000259" key="4">
    <source>
        <dbReference type="Pfam" id="PF13657"/>
    </source>
</evidence>
<keyword evidence="1" id="KW-0808">Transferase</keyword>
<dbReference type="InterPro" id="IPR017508">
    <property type="entry name" value="HipA_N1"/>
</dbReference>
<keyword evidence="2" id="KW-0418">Kinase</keyword>
<proteinExistence type="predicted"/>
<evidence type="ECO:0000256" key="1">
    <source>
        <dbReference type="ARBA" id="ARBA00022679"/>
    </source>
</evidence>
<dbReference type="AlphaFoldDB" id="A0A6J6GPA3"/>
<protein>
    <submittedName>
        <fullName evidence="5">Unannotated protein</fullName>
    </submittedName>
</protein>
<dbReference type="GO" id="GO:0004674">
    <property type="term" value="F:protein serine/threonine kinase activity"/>
    <property type="evidence" value="ECO:0007669"/>
    <property type="project" value="TreeGrafter"/>
</dbReference>
<name>A0A6J6GPA3_9ZZZZ</name>
<organism evidence="5">
    <name type="scientific">freshwater metagenome</name>
    <dbReference type="NCBI Taxonomy" id="449393"/>
    <lineage>
        <taxon>unclassified sequences</taxon>
        <taxon>metagenomes</taxon>
        <taxon>ecological metagenomes</taxon>
    </lineage>
</organism>
<dbReference type="GO" id="GO:0005829">
    <property type="term" value="C:cytosol"/>
    <property type="evidence" value="ECO:0007669"/>
    <property type="project" value="TreeGrafter"/>
</dbReference>